<dbReference type="Proteomes" id="UP000774617">
    <property type="component" value="Unassembled WGS sequence"/>
</dbReference>
<feature type="domain" description="AB hydrolase-1" evidence="1">
    <location>
        <begin position="8"/>
        <end position="186"/>
    </location>
</feature>
<comment type="caution">
    <text evidence="2">The sequence shown here is derived from an EMBL/GenBank/DDBJ whole genome shotgun (WGS) entry which is preliminary data.</text>
</comment>
<dbReference type="InterPro" id="IPR052897">
    <property type="entry name" value="Sec-Metab_Biosynth_Hydrolase"/>
</dbReference>
<dbReference type="SUPFAM" id="SSF53474">
    <property type="entry name" value="alpha/beta-Hydrolases"/>
    <property type="match status" value="1"/>
</dbReference>
<evidence type="ECO:0000313" key="2">
    <source>
        <dbReference type="EMBL" id="KAH7009318.1"/>
    </source>
</evidence>
<dbReference type="Pfam" id="PF12697">
    <property type="entry name" value="Abhydrolase_6"/>
    <property type="match status" value="1"/>
</dbReference>
<sequence>MAMSKPTFVFAPGAWHSSECFYLGFERLRARCYATESICYPSYGVKTPNKTLADDVAALRAPLERLANKENEIILVAHSYGGIVAANATEGLGQKSRAEMGKKGGVIMFVYLAAFVVPKGKSMTDMFGGNGDYRTPKNPEKLFYHDVDGEPLNKALSQLKHTSSLAYPTEAHYEPWHDIPYDQVLLLAVQRVLAASLGASASAFSCDASRSPFLSMPQKVVDGLEYAVNVAQEKRMSE</sequence>
<organism evidence="2 3">
    <name type="scientific">Macrophomina phaseolina</name>
    <dbReference type="NCBI Taxonomy" id="35725"/>
    <lineage>
        <taxon>Eukaryota</taxon>
        <taxon>Fungi</taxon>
        <taxon>Dikarya</taxon>
        <taxon>Ascomycota</taxon>
        <taxon>Pezizomycotina</taxon>
        <taxon>Dothideomycetes</taxon>
        <taxon>Dothideomycetes incertae sedis</taxon>
        <taxon>Botryosphaeriales</taxon>
        <taxon>Botryosphaeriaceae</taxon>
        <taxon>Macrophomina</taxon>
    </lineage>
</organism>
<dbReference type="EMBL" id="JAGTJR010000111">
    <property type="protein sequence ID" value="KAH7009318.1"/>
    <property type="molecule type" value="Genomic_DNA"/>
</dbReference>
<reference evidence="2 3" key="1">
    <citation type="journal article" date="2021" name="Nat. Commun.">
        <title>Genetic determinants of endophytism in the Arabidopsis root mycobiome.</title>
        <authorList>
            <person name="Mesny F."/>
            <person name="Miyauchi S."/>
            <person name="Thiergart T."/>
            <person name="Pickel B."/>
            <person name="Atanasova L."/>
            <person name="Karlsson M."/>
            <person name="Huettel B."/>
            <person name="Barry K.W."/>
            <person name="Haridas S."/>
            <person name="Chen C."/>
            <person name="Bauer D."/>
            <person name="Andreopoulos W."/>
            <person name="Pangilinan J."/>
            <person name="LaButti K."/>
            <person name="Riley R."/>
            <person name="Lipzen A."/>
            <person name="Clum A."/>
            <person name="Drula E."/>
            <person name="Henrissat B."/>
            <person name="Kohler A."/>
            <person name="Grigoriev I.V."/>
            <person name="Martin F.M."/>
            <person name="Hacquard S."/>
        </authorList>
    </citation>
    <scope>NUCLEOTIDE SEQUENCE [LARGE SCALE GENOMIC DNA]</scope>
    <source>
        <strain evidence="2 3">MPI-SDFR-AT-0080</strain>
    </source>
</reference>
<dbReference type="InterPro" id="IPR000073">
    <property type="entry name" value="AB_hydrolase_1"/>
</dbReference>
<dbReference type="Gene3D" id="3.40.50.1820">
    <property type="entry name" value="alpha/beta hydrolase"/>
    <property type="match status" value="1"/>
</dbReference>
<keyword evidence="3" id="KW-1185">Reference proteome</keyword>
<proteinExistence type="predicted"/>
<evidence type="ECO:0000259" key="1">
    <source>
        <dbReference type="Pfam" id="PF12697"/>
    </source>
</evidence>
<name>A0ABQ8FPW5_9PEZI</name>
<gene>
    <name evidence="2" type="ORF">B0J12DRAFT_714941</name>
</gene>
<dbReference type="PANTHER" id="PTHR37017:SF11">
    <property type="entry name" value="ESTERASE_LIPASE_THIOESTERASE DOMAIN-CONTAINING PROTEIN"/>
    <property type="match status" value="1"/>
</dbReference>
<accession>A0ABQ8FPW5</accession>
<protein>
    <recommendedName>
        <fullName evidence="1">AB hydrolase-1 domain-containing protein</fullName>
    </recommendedName>
</protein>
<evidence type="ECO:0000313" key="3">
    <source>
        <dbReference type="Proteomes" id="UP000774617"/>
    </source>
</evidence>
<dbReference type="PANTHER" id="PTHR37017">
    <property type="entry name" value="AB HYDROLASE-1 DOMAIN-CONTAINING PROTEIN-RELATED"/>
    <property type="match status" value="1"/>
</dbReference>
<dbReference type="InterPro" id="IPR029058">
    <property type="entry name" value="AB_hydrolase_fold"/>
</dbReference>